<gene>
    <name evidence="1" type="ORF">S03H2_21718</name>
</gene>
<dbReference type="EMBL" id="BARU01011595">
    <property type="protein sequence ID" value="GAH31863.1"/>
    <property type="molecule type" value="Genomic_DNA"/>
</dbReference>
<feature type="non-terminal residue" evidence="1">
    <location>
        <position position="115"/>
    </location>
</feature>
<comment type="caution">
    <text evidence="1">The sequence shown here is derived from an EMBL/GenBank/DDBJ whole genome shotgun (WGS) entry which is preliminary data.</text>
</comment>
<organism evidence="1">
    <name type="scientific">marine sediment metagenome</name>
    <dbReference type="NCBI Taxonomy" id="412755"/>
    <lineage>
        <taxon>unclassified sequences</taxon>
        <taxon>metagenomes</taxon>
        <taxon>ecological metagenomes</taxon>
    </lineage>
</organism>
<evidence type="ECO:0000313" key="1">
    <source>
        <dbReference type="EMBL" id="GAH31863.1"/>
    </source>
</evidence>
<accession>X1GFR0</accession>
<reference evidence="1" key="1">
    <citation type="journal article" date="2014" name="Front. Microbiol.">
        <title>High frequency of phylogenetically diverse reductive dehalogenase-homologous genes in deep subseafloor sedimentary metagenomes.</title>
        <authorList>
            <person name="Kawai M."/>
            <person name="Futagami T."/>
            <person name="Toyoda A."/>
            <person name="Takaki Y."/>
            <person name="Nishi S."/>
            <person name="Hori S."/>
            <person name="Arai W."/>
            <person name="Tsubouchi T."/>
            <person name="Morono Y."/>
            <person name="Uchiyama I."/>
            <person name="Ito T."/>
            <person name="Fujiyama A."/>
            <person name="Inagaki F."/>
            <person name="Takami H."/>
        </authorList>
    </citation>
    <scope>NUCLEOTIDE SEQUENCE</scope>
    <source>
        <strain evidence="1">Expedition CK06-06</strain>
    </source>
</reference>
<sequence length="115" mass="12670">MTIKQTLKNLANVQLMKRRASHQKGENTKLKKKVAELNHLIKDDILSLQEGARDYTGNAYPSYSNAVEEINRKYNGTADWGVLQTGAIIDLRAAFIIGAGLKVVKKADDADAEIA</sequence>
<protein>
    <submittedName>
        <fullName evidence="1">Uncharacterized protein</fullName>
    </submittedName>
</protein>
<name>X1GFR0_9ZZZZ</name>
<proteinExistence type="predicted"/>
<dbReference type="AlphaFoldDB" id="X1GFR0"/>